<proteinExistence type="predicted"/>
<sequence length="246" mass="27812">MSTPIIIALILITIAALIAVNVVNVRQKHLQLLVKQQQRYYQALEQAEDALSTCLKTVESLDVADQLNREIIVILQRLLELERFNQDPIKARLALAESRQQHISSGQLTPNLSRWCSSDTEIAALQTSLSQATRIINQRHAHQQLNDEQARQLRQQLDWAKLQISVLSIIAAGYQARDAAQITSALSYFQKAQDLLQGSRNPDPRRLEIVRQLSSVMRHERDTIELELFPESADYVSGEPSLTDAT</sequence>
<keyword evidence="1" id="KW-0812">Transmembrane</keyword>
<keyword evidence="3" id="KW-1185">Reference proteome</keyword>
<dbReference type="Proteomes" id="UP001273505">
    <property type="component" value="Unassembled WGS sequence"/>
</dbReference>
<reference evidence="2 3" key="1">
    <citation type="submission" date="2023-11" db="EMBL/GenBank/DDBJ databases">
        <title>Gilvimarinus fulvus sp. nov., isolated from the surface of Kelp.</title>
        <authorList>
            <person name="Sun Y.Y."/>
            <person name="Gong Y."/>
            <person name="Du Z.J."/>
        </authorList>
    </citation>
    <scope>NUCLEOTIDE SEQUENCE [LARGE SCALE GENOMIC DNA]</scope>
    <source>
        <strain evidence="2 3">SDUM040013</strain>
    </source>
</reference>
<name>A0ABU4RZK8_9GAMM</name>
<evidence type="ECO:0000313" key="2">
    <source>
        <dbReference type="EMBL" id="MDX6849662.1"/>
    </source>
</evidence>
<keyword evidence="1" id="KW-0472">Membrane</keyword>
<comment type="caution">
    <text evidence="2">The sequence shown here is derived from an EMBL/GenBank/DDBJ whole genome shotgun (WGS) entry which is preliminary data.</text>
</comment>
<accession>A0ABU4RZK8</accession>
<dbReference type="RefSeq" id="WP_302722587.1">
    <property type="nucleotide sequence ID" value="NZ_JAULRU010000569.1"/>
</dbReference>
<feature type="transmembrane region" description="Helical" evidence="1">
    <location>
        <begin position="6"/>
        <end position="25"/>
    </location>
</feature>
<keyword evidence="1" id="KW-1133">Transmembrane helix</keyword>
<gene>
    <name evidence="2" type="ORF">SCD92_09840</name>
</gene>
<organism evidence="2 3">
    <name type="scientific">Gilvimarinus gilvus</name>
    <dbReference type="NCBI Taxonomy" id="3058038"/>
    <lineage>
        <taxon>Bacteria</taxon>
        <taxon>Pseudomonadati</taxon>
        <taxon>Pseudomonadota</taxon>
        <taxon>Gammaproteobacteria</taxon>
        <taxon>Cellvibrionales</taxon>
        <taxon>Cellvibrionaceae</taxon>
        <taxon>Gilvimarinus</taxon>
    </lineage>
</organism>
<protein>
    <submittedName>
        <fullName evidence="2">Uncharacterized protein</fullName>
    </submittedName>
</protein>
<evidence type="ECO:0000256" key="1">
    <source>
        <dbReference type="SAM" id="Phobius"/>
    </source>
</evidence>
<evidence type="ECO:0000313" key="3">
    <source>
        <dbReference type="Proteomes" id="UP001273505"/>
    </source>
</evidence>
<dbReference type="EMBL" id="JAXAFO010000014">
    <property type="protein sequence ID" value="MDX6849662.1"/>
    <property type="molecule type" value="Genomic_DNA"/>
</dbReference>